<evidence type="ECO:0000256" key="6">
    <source>
        <dbReference type="ARBA" id="ARBA00022723"/>
    </source>
</evidence>
<evidence type="ECO:0000313" key="15">
    <source>
        <dbReference type="EMBL" id="GCE93953.1"/>
    </source>
</evidence>
<keyword evidence="8 12" id="KW-0862">Zinc</keyword>
<comment type="similarity">
    <text evidence="12 13">Belongs to the DnaG primase family.</text>
</comment>
<keyword evidence="5 12" id="KW-0235">DNA replication</keyword>
<comment type="domain">
    <text evidence="12">Contains an N-terminal zinc-binding domain, a central core domain that contains the primase activity, and a C-terminal DnaB-binding domain.</text>
</comment>
<keyword evidence="6 12" id="KW-0479">Metal-binding</keyword>
<protein>
    <recommendedName>
        <fullName evidence="12 13">DNA primase</fullName>
        <ecNumber evidence="12">2.7.7.101</ecNumber>
    </recommendedName>
</protein>
<evidence type="ECO:0000256" key="11">
    <source>
        <dbReference type="ARBA" id="ARBA00023163"/>
    </source>
</evidence>
<dbReference type="InterPro" id="IPR034151">
    <property type="entry name" value="TOPRIM_DnaG_bac"/>
</dbReference>
<dbReference type="InterPro" id="IPR006295">
    <property type="entry name" value="DNA_primase_DnaG"/>
</dbReference>
<keyword evidence="2 12" id="KW-0639">Primosome</keyword>
<dbReference type="PIRSF" id="PIRSF002811">
    <property type="entry name" value="DnaG"/>
    <property type="match status" value="1"/>
</dbReference>
<organism evidence="15 16">
    <name type="scientific">Limnospira platensis NIES-46</name>
    <dbReference type="NCBI Taxonomy" id="1236695"/>
    <lineage>
        <taxon>Bacteria</taxon>
        <taxon>Bacillati</taxon>
        <taxon>Cyanobacteriota</taxon>
        <taxon>Cyanophyceae</taxon>
        <taxon>Oscillatoriophycideae</taxon>
        <taxon>Oscillatoriales</taxon>
        <taxon>Sirenicapillariaceae</taxon>
        <taxon>Limnospira</taxon>
    </lineage>
</organism>
<dbReference type="SUPFAM" id="SSF56731">
    <property type="entry name" value="DNA primase core"/>
    <property type="match status" value="1"/>
</dbReference>
<evidence type="ECO:0000256" key="5">
    <source>
        <dbReference type="ARBA" id="ARBA00022705"/>
    </source>
</evidence>
<dbReference type="InterPro" id="IPR036977">
    <property type="entry name" value="DNA_primase_Znf_CHC2"/>
</dbReference>
<dbReference type="InterPro" id="IPR037068">
    <property type="entry name" value="DNA_primase_core_N_sf"/>
</dbReference>
<dbReference type="Pfam" id="PF13155">
    <property type="entry name" value="Toprim_2"/>
    <property type="match status" value="1"/>
</dbReference>
<reference evidence="15 16" key="1">
    <citation type="journal article" date="2019" name="J Genomics">
        <title>The Draft Genome of a Hydrogen-producing Cyanobacterium, Arthrospira platensis NIES-46.</title>
        <authorList>
            <person name="Suzuki S."/>
            <person name="Yamaguchi H."/>
            <person name="Kawachi M."/>
        </authorList>
    </citation>
    <scope>NUCLEOTIDE SEQUENCE [LARGE SCALE GENOMIC DNA]</scope>
    <source>
        <strain evidence="15 16">NIES-46</strain>
    </source>
</reference>
<feature type="zinc finger region" description="CHC2-type" evidence="12">
    <location>
        <begin position="41"/>
        <end position="65"/>
    </location>
</feature>
<dbReference type="Proteomes" id="UP000326169">
    <property type="component" value="Unassembled WGS sequence"/>
</dbReference>
<evidence type="ECO:0000256" key="10">
    <source>
        <dbReference type="ARBA" id="ARBA00023125"/>
    </source>
</evidence>
<dbReference type="PANTHER" id="PTHR30313">
    <property type="entry name" value="DNA PRIMASE"/>
    <property type="match status" value="1"/>
</dbReference>
<dbReference type="SMART" id="SM00493">
    <property type="entry name" value="TOPRIM"/>
    <property type="match status" value="1"/>
</dbReference>
<dbReference type="EC" id="2.7.7.101" evidence="12"/>
<comment type="caution">
    <text evidence="15">The sequence shown here is derived from an EMBL/GenBank/DDBJ whole genome shotgun (WGS) entry which is preliminary data.</text>
</comment>
<name>A0A5M3T2J3_LIMPL</name>
<dbReference type="PANTHER" id="PTHR30313:SF2">
    <property type="entry name" value="DNA PRIMASE"/>
    <property type="match status" value="1"/>
</dbReference>
<evidence type="ECO:0000256" key="13">
    <source>
        <dbReference type="PIRNR" id="PIRNR002811"/>
    </source>
</evidence>
<dbReference type="InterPro" id="IPR013264">
    <property type="entry name" value="DNAG_N"/>
</dbReference>
<dbReference type="EMBL" id="BIMW01000083">
    <property type="protein sequence ID" value="GCE93953.1"/>
    <property type="molecule type" value="Genomic_DNA"/>
</dbReference>
<gene>
    <name evidence="12 15" type="primary">dnaG</name>
    <name evidence="15" type="ORF">NIES46_20050</name>
</gene>
<evidence type="ECO:0000259" key="14">
    <source>
        <dbReference type="PROSITE" id="PS50880"/>
    </source>
</evidence>
<keyword evidence="11 12" id="KW-0804">Transcription</keyword>
<dbReference type="InterPro" id="IPR006171">
    <property type="entry name" value="TOPRIM_dom"/>
</dbReference>
<dbReference type="InterPro" id="IPR002694">
    <property type="entry name" value="Znf_CHC2"/>
</dbReference>
<keyword evidence="10 12" id="KW-0238">DNA-binding</keyword>
<dbReference type="NCBIfam" id="TIGR01391">
    <property type="entry name" value="dnaG"/>
    <property type="match status" value="1"/>
</dbReference>
<dbReference type="PROSITE" id="PS50880">
    <property type="entry name" value="TOPRIM"/>
    <property type="match status" value="1"/>
</dbReference>
<evidence type="ECO:0000256" key="8">
    <source>
        <dbReference type="ARBA" id="ARBA00022833"/>
    </source>
</evidence>
<comment type="subunit">
    <text evidence="12">Monomer. Interacts with DnaB.</text>
</comment>
<sequence>MSIPRIHSDTIEEVKERADIYDIISEKVVLKRRGKDFVGLCPFHEEKSPSFTVSPSKQMYYCFGCGAAGNSIKFLMELDKSSFSDVVLDLARRYNIPLKTESPEQHQEFQKTLSLREKLYEILAIATSFYQHALRQPQGEAALEYLKFSRRLGEETIQEFQLGYAPGGWENIYSYLVEQKNFPVELVEKAGLIVPRKAGNGYYDRFRDRLIIPIYDIQGRVIGFGGRSLGDEQPKYLNSPETELFDKGRTLFCLDKAKTAISKQDMAVVVEGYFDAIALHAAGINYVVASLGTALSINQIRLLLRYTESQQIILNFDADAAGTKATERAIGEIETLAYRGEVNLRILNLPNGKDADEYLYIHTRHDYQDLVAKAPYFLEWQINQIVGGKNIENVAESQRIATAMVELLRRVEDLNQRTAYIQSCAEILSQGQSRLIPMLADSLRKQINKPVNKHHQASTATKSNIISAKRDRTLLEEAEGLLLRIYLHCPEYRQEMINALEAQSLEFSLTKYRFLWMKIAEIELNLQEQQAREDIDLISQLQNFDREHSSEISEVSHLFYLNENNINDIQRPSMGIRTATACLEWVICEKRYLQYLDKWKNTDIKLNLELAEYYQQQIYAEQKRMKELEQLRMVKFSELTF</sequence>
<comment type="function">
    <text evidence="12 13">RNA polymerase that catalyzes the synthesis of short RNA molecules used as primers for DNA polymerase during DNA replication.</text>
</comment>
<comment type="cofactor">
    <cofactor evidence="12 13">
        <name>Zn(2+)</name>
        <dbReference type="ChEBI" id="CHEBI:29105"/>
    </cofactor>
    <text evidence="12 13">Binds 1 zinc ion per monomer.</text>
</comment>
<dbReference type="SMART" id="SM00400">
    <property type="entry name" value="ZnF_CHCC"/>
    <property type="match status" value="1"/>
</dbReference>
<evidence type="ECO:0000256" key="4">
    <source>
        <dbReference type="ARBA" id="ARBA00022695"/>
    </source>
</evidence>
<dbReference type="Pfam" id="PF01807">
    <property type="entry name" value="Zn_ribbon_DnaG"/>
    <property type="match status" value="1"/>
</dbReference>
<dbReference type="Pfam" id="PF08275">
    <property type="entry name" value="DNAG_N"/>
    <property type="match status" value="1"/>
</dbReference>
<keyword evidence="7 12" id="KW-0863">Zinc-finger</keyword>
<evidence type="ECO:0000256" key="1">
    <source>
        <dbReference type="ARBA" id="ARBA00022478"/>
    </source>
</evidence>
<dbReference type="SUPFAM" id="SSF57783">
    <property type="entry name" value="Zinc beta-ribbon"/>
    <property type="match status" value="1"/>
</dbReference>
<dbReference type="GeneID" id="301682860"/>
<dbReference type="Gene3D" id="3.90.980.10">
    <property type="entry name" value="DNA primase, catalytic core, N-terminal domain"/>
    <property type="match status" value="1"/>
</dbReference>
<keyword evidence="9" id="KW-0460">Magnesium</keyword>
<dbReference type="InterPro" id="IPR050219">
    <property type="entry name" value="DnaG_primase"/>
</dbReference>
<evidence type="ECO:0000256" key="12">
    <source>
        <dbReference type="HAMAP-Rule" id="MF_00974"/>
    </source>
</evidence>
<evidence type="ECO:0000256" key="3">
    <source>
        <dbReference type="ARBA" id="ARBA00022679"/>
    </source>
</evidence>
<keyword evidence="16" id="KW-1185">Reference proteome</keyword>
<keyword evidence="3 12" id="KW-0808">Transferase</keyword>
<evidence type="ECO:0000256" key="7">
    <source>
        <dbReference type="ARBA" id="ARBA00022771"/>
    </source>
</evidence>
<keyword evidence="1 12" id="KW-0240">DNA-directed RNA polymerase</keyword>
<comment type="catalytic activity">
    <reaction evidence="12">
        <text>ssDNA + n NTP = ssDNA/pppN(pN)n-1 hybrid + (n-1) diphosphate.</text>
        <dbReference type="EC" id="2.7.7.101"/>
    </reaction>
</comment>
<accession>A0A5M3T2J3</accession>
<dbReference type="CDD" id="cd03364">
    <property type="entry name" value="TOPRIM_DnaG_primases"/>
    <property type="match status" value="1"/>
</dbReference>
<evidence type="ECO:0000256" key="2">
    <source>
        <dbReference type="ARBA" id="ARBA00022515"/>
    </source>
</evidence>
<keyword evidence="4 12" id="KW-0548">Nucleotidyltransferase</keyword>
<feature type="domain" description="Toprim" evidence="14">
    <location>
        <begin position="265"/>
        <end position="348"/>
    </location>
</feature>
<dbReference type="RefSeq" id="WP_006618599.1">
    <property type="nucleotide sequence ID" value="NZ_BIMW01000083.1"/>
</dbReference>
<evidence type="ECO:0000313" key="16">
    <source>
        <dbReference type="Proteomes" id="UP000326169"/>
    </source>
</evidence>
<dbReference type="InterPro" id="IPR019475">
    <property type="entry name" value="DNA_primase_DnaB-bd"/>
</dbReference>
<dbReference type="InterPro" id="IPR030846">
    <property type="entry name" value="DnaG_bac"/>
</dbReference>
<dbReference type="Pfam" id="PF10410">
    <property type="entry name" value="DnaB_bind"/>
    <property type="match status" value="1"/>
</dbReference>
<evidence type="ECO:0000256" key="9">
    <source>
        <dbReference type="ARBA" id="ARBA00022842"/>
    </source>
</evidence>
<dbReference type="Gene3D" id="3.40.1360.10">
    <property type="match status" value="1"/>
</dbReference>
<dbReference type="Gene3D" id="3.90.580.10">
    <property type="entry name" value="Zinc finger, CHC2-type domain"/>
    <property type="match status" value="1"/>
</dbReference>
<dbReference type="HAMAP" id="MF_00974">
    <property type="entry name" value="DNA_primase_DnaG"/>
    <property type="match status" value="1"/>
</dbReference>
<proteinExistence type="inferred from homology"/>